<protein>
    <submittedName>
        <fullName evidence="1">Uncharacterized protein</fullName>
    </submittedName>
</protein>
<accession>M4C2Z5</accession>
<organism evidence="1 2">
    <name type="scientific">Hyaloperonospora arabidopsidis (strain Emoy2)</name>
    <name type="common">Downy mildew agent</name>
    <name type="synonym">Peronospora arabidopsidis</name>
    <dbReference type="NCBI Taxonomy" id="559515"/>
    <lineage>
        <taxon>Eukaryota</taxon>
        <taxon>Sar</taxon>
        <taxon>Stramenopiles</taxon>
        <taxon>Oomycota</taxon>
        <taxon>Peronosporomycetes</taxon>
        <taxon>Peronosporales</taxon>
        <taxon>Peronosporaceae</taxon>
        <taxon>Hyaloperonospora</taxon>
    </lineage>
</organism>
<dbReference type="AlphaFoldDB" id="M4C2Z5"/>
<name>M4C2Z5_HYAAE</name>
<reference evidence="1" key="2">
    <citation type="submission" date="2015-06" db="UniProtKB">
        <authorList>
            <consortium name="EnsemblProtists"/>
        </authorList>
    </citation>
    <scope>IDENTIFICATION</scope>
    <source>
        <strain evidence="1">Emoy2</strain>
    </source>
</reference>
<keyword evidence="2" id="KW-1185">Reference proteome</keyword>
<dbReference type="InParanoid" id="M4C2Z5"/>
<dbReference type="Proteomes" id="UP000011713">
    <property type="component" value="Unassembled WGS sequence"/>
</dbReference>
<sequence>MRDCRTQMVTNMANVIELYIWSGADPLSPATPLIIQSISVRLRRSRHGKVNDRRRPRAPRHYFGIRIHQITGPCHRSIGGSYQDWRRPPRRALPLRWSSPTSPRGALPSLLHRAVMHWERLKNRLELGLDQMVFDLRYPRS</sequence>
<evidence type="ECO:0000313" key="1">
    <source>
        <dbReference type="EnsemblProtists" id="HpaP813462"/>
    </source>
</evidence>
<dbReference type="HOGENOM" id="CLU_1829046_0_0_1"/>
<evidence type="ECO:0000313" key="2">
    <source>
        <dbReference type="Proteomes" id="UP000011713"/>
    </source>
</evidence>
<reference evidence="2" key="1">
    <citation type="journal article" date="2010" name="Science">
        <title>Signatures of adaptation to obligate biotrophy in the Hyaloperonospora arabidopsidis genome.</title>
        <authorList>
            <person name="Baxter L."/>
            <person name="Tripathy S."/>
            <person name="Ishaque N."/>
            <person name="Boot N."/>
            <person name="Cabral A."/>
            <person name="Kemen E."/>
            <person name="Thines M."/>
            <person name="Ah-Fong A."/>
            <person name="Anderson R."/>
            <person name="Badejoko W."/>
            <person name="Bittner-Eddy P."/>
            <person name="Boore J.L."/>
            <person name="Chibucos M.C."/>
            <person name="Coates M."/>
            <person name="Dehal P."/>
            <person name="Delehaunty K."/>
            <person name="Dong S."/>
            <person name="Downton P."/>
            <person name="Dumas B."/>
            <person name="Fabro G."/>
            <person name="Fronick C."/>
            <person name="Fuerstenberg S.I."/>
            <person name="Fulton L."/>
            <person name="Gaulin E."/>
            <person name="Govers F."/>
            <person name="Hughes L."/>
            <person name="Humphray S."/>
            <person name="Jiang R.H."/>
            <person name="Judelson H."/>
            <person name="Kamoun S."/>
            <person name="Kyung K."/>
            <person name="Meijer H."/>
            <person name="Minx P."/>
            <person name="Morris P."/>
            <person name="Nelson J."/>
            <person name="Phuntumart V."/>
            <person name="Qutob D."/>
            <person name="Rehmany A."/>
            <person name="Rougon-Cardoso A."/>
            <person name="Ryden P."/>
            <person name="Torto-Alalibo T."/>
            <person name="Studholme D."/>
            <person name="Wang Y."/>
            <person name="Win J."/>
            <person name="Wood J."/>
            <person name="Clifton S.W."/>
            <person name="Rogers J."/>
            <person name="Van den Ackerveken G."/>
            <person name="Jones J.D."/>
            <person name="McDowell J.M."/>
            <person name="Beynon J."/>
            <person name="Tyler B.M."/>
        </authorList>
    </citation>
    <scope>NUCLEOTIDE SEQUENCE [LARGE SCALE GENOMIC DNA]</scope>
    <source>
        <strain evidence="2">Emoy2</strain>
    </source>
</reference>
<dbReference type="VEuPathDB" id="FungiDB:HpaG813462"/>
<proteinExistence type="predicted"/>
<dbReference type="EMBL" id="JH598147">
    <property type="status" value="NOT_ANNOTATED_CDS"/>
    <property type="molecule type" value="Genomic_DNA"/>
</dbReference>
<dbReference type="EnsemblProtists" id="HpaT813462">
    <property type="protein sequence ID" value="HpaP813462"/>
    <property type="gene ID" value="HpaG813462"/>
</dbReference>